<evidence type="ECO:0000313" key="9">
    <source>
        <dbReference type="Proteomes" id="UP001515480"/>
    </source>
</evidence>
<feature type="domain" description="Clp ATPase C-terminal" evidence="7">
    <location>
        <begin position="368"/>
        <end position="462"/>
    </location>
</feature>
<keyword evidence="2" id="KW-0547">Nucleotide-binding</keyword>
<dbReference type="GO" id="GO:0008233">
    <property type="term" value="F:peptidase activity"/>
    <property type="evidence" value="ECO:0007669"/>
    <property type="project" value="InterPro"/>
</dbReference>
<evidence type="ECO:0000256" key="1">
    <source>
        <dbReference type="ARBA" id="ARBA00009771"/>
    </source>
</evidence>
<dbReference type="InterPro" id="IPR003593">
    <property type="entry name" value="AAA+_ATPase"/>
</dbReference>
<dbReference type="NCBIfam" id="TIGR00390">
    <property type="entry name" value="hslU"/>
    <property type="match status" value="1"/>
</dbReference>
<comment type="caution">
    <text evidence="8">The sequence shown here is derived from an EMBL/GenBank/DDBJ whole genome shotgun (WGS) entry which is preliminary data.</text>
</comment>
<dbReference type="FunFam" id="3.40.50.300:FF:000220">
    <property type="entry name" value="ATP-dependent protease ATPase subunit HslU"/>
    <property type="match status" value="1"/>
</dbReference>
<evidence type="ECO:0000259" key="6">
    <source>
        <dbReference type="SMART" id="SM00382"/>
    </source>
</evidence>
<dbReference type="GO" id="GO:0051603">
    <property type="term" value="P:proteolysis involved in protein catabolic process"/>
    <property type="evidence" value="ECO:0007669"/>
    <property type="project" value="TreeGrafter"/>
</dbReference>
<sequence>MLRLSPLRLAGARLPLPTLACARSASQAAAEPAVPPLPSSTEAAFDEHNSEASARGLKPREIMAELDRYIVGQTDAKRAVAVAMRNRWRRQQVPSPLKEDIMPKNILMIGPTGVGKTEVARRLAKLANAPFVKVEATKFTEVGFVGKDVDQIIRDLIEVGLTMAKARAAEKVKEKVAAKVEEKILDSLVGSANIQHNREAFRKLLRMGHLDERLIEIDVPTERKGGPSDPQNNNQFPANEIILKFDKALPGRPKSEKREMLLKDSVPLLTELETEKLISEDEIRRTALQLTEQEGIVFIDEIDKICSSRGDFRGTADASSEGVSTRYGNVNTEHILFIASGAFHYCKPSDLLAELQGRLPVRVELKPLTEQDMYTILTEPENNLVKQQVALMGTEGVDLEITDDAKRRIAKLATDINRDVDNIGARRLHSIMERLMEDLSFTASERVGERVVLEAEDVQKSVAAMLNKTDLSRFIL</sequence>
<dbReference type="PANTHER" id="PTHR48102:SF3">
    <property type="entry name" value="ATP-DEPENDENT PROTEASE ATPASE SUBUNIT HSLU"/>
    <property type="match status" value="1"/>
</dbReference>
<protein>
    <submittedName>
        <fullName evidence="8">Uncharacterized protein</fullName>
    </submittedName>
</protein>
<organism evidence="8 9">
    <name type="scientific">Prymnesium parvum</name>
    <name type="common">Toxic golden alga</name>
    <dbReference type="NCBI Taxonomy" id="97485"/>
    <lineage>
        <taxon>Eukaryota</taxon>
        <taxon>Haptista</taxon>
        <taxon>Haptophyta</taxon>
        <taxon>Prymnesiophyceae</taxon>
        <taxon>Prymnesiales</taxon>
        <taxon>Prymnesiaceae</taxon>
        <taxon>Prymnesium</taxon>
    </lineage>
</organism>
<comment type="similarity">
    <text evidence="1">Belongs to the ClpX chaperone family. HslU subfamily.</text>
</comment>
<dbReference type="InterPro" id="IPR003959">
    <property type="entry name" value="ATPase_AAA_core"/>
</dbReference>
<keyword evidence="9" id="KW-1185">Reference proteome</keyword>
<dbReference type="AlphaFoldDB" id="A0AB34JXK4"/>
<evidence type="ECO:0000256" key="4">
    <source>
        <dbReference type="ARBA" id="ARBA00023186"/>
    </source>
</evidence>
<feature type="domain" description="AAA+ ATPase" evidence="6">
    <location>
        <begin position="102"/>
        <end position="369"/>
    </location>
</feature>
<dbReference type="InterPro" id="IPR019489">
    <property type="entry name" value="Clp_ATPase_C"/>
</dbReference>
<dbReference type="InterPro" id="IPR027417">
    <property type="entry name" value="P-loop_NTPase"/>
</dbReference>
<dbReference type="EMBL" id="JBGBPQ010000003">
    <property type="protein sequence ID" value="KAL1526400.1"/>
    <property type="molecule type" value="Genomic_DNA"/>
</dbReference>
<gene>
    <name evidence="8" type="ORF">AB1Y20_015113</name>
</gene>
<dbReference type="GO" id="GO:0009376">
    <property type="term" value="C:HslUV protease complex"/>
    <property type="evidence" value="ECO:0007669"/>
    <property type="project" value="InterPro"/>
</dbReference>
<accession>A0AB34JXK4</accession>
<feature type="region of interest" description="Disordered" evidence="5">
    <location>
        <begin position="31"/>
        <end position="57"/>
    </location>
</feature>
<dbReference type="SMART" id="SM01086">
    <property type="entry name" value="ClpB_D2-small"/>
    <property type="match status" value="1"/>
</dbReference>
<dbReference type="SMART" id="SM00382">
    <property type="entry name" value="AAA"/>
    <property type="match status" value="1"/>
</dbReference>
<dbReference type="Pfam" id="PF07724">
    <property type="entry name" value="AAA_2"/>
    <property type="match status" value="1"/>
</dbReference>
<dbReference type="PANTHER" id="PTHR48102">
    <property type="entry name" value="ATP-DEPENDENT CLP PROTEASE ATP-BINDING SUBUNIT CLPX-LIKE, MITOCHONDRIAL-RELATED"/>
    <property type="match status" value="1"/>
</dbReference>
<keyword evidence="4" id="KW-0143">Chaperone</keyword>
<dbReference type="GO" id="GO:0016887">
    <property type="term" value="F:ATP hydrolysis activity"/>
    <property type="evidence" value="ECO:0007669"/>
    <property type="project" value="InterPro"/>
</dbReference>
<name>A0AB34JXK4_PRYPA</name>
<evidence type="ECO:0000256" key="5">
    <source>
        <dbReference type="SAM" id="MobiDB-lite"/>
    </source>
</evidence>
<reference evidence="8 9" key="1">
    <citation type="journal article" date="2024" name="Science">
        <title>Giant polyketide synthase enzymes in the biosynthesis of giant marine polyether toxins.</title>
        <authorList>
            <person name="Fallon T.R."/>
            <person name="Shende V.V."/>
            <person name="Wierzbicki I.H."/>
            <person name="Pendleton A.L."/>
            <person name="Watervoot N.F."/>
            <person name="Auber R.P."/>
            <person name="Gonzalez D.J."/>
            <person name="Wisecaver J.H."/>
            <person name="Moore B.S."/>
        </authorList>
    </citation>
    <scope>NUCLEOTIDE SEQUENCE [LARGE SCALE GENOMIC DNA]</scope>
    <source>
        <strain evidence="8 9">12B1</strain>
    </source>
</reference>
<dbReference type="GO" id="GO:0005524">
    <property type="term" value="F:ATP binding"/>
    <property type="evidence" value="ECO:0007669"/>
    <property type="project" value="UniProtKB-KW"/>
</dbReference>
<dbReference type="InterPro" id="IPR050052">
    <property type="entry name" value="ATP-dep_Clp_protease_ClpX"/>
</dbReference>
<dbReference type="NCBIfam" id="NF003544">
    <property type="entry name" value="PRK05201.1"/>
    <property type="match status" value="1"/>
</dbReference>
<dbReference type="InterPro" id="IPR004491">
    <property type="entry name" value="HslU"/>
</dbReference>
<evidence type="ECO:0000256" key="2">
    <source>
        <dbReference type="ARBA" id="ARBA00022741"/>
    </source>
</evidence>
<dbReference type="Gene3D" id="3.40.50.300">
    <property type="entry name" value="P-loop containing nucleotide triphosphate hydrolases"/>
    <property type="match status" value="2"/>
</dbReference>
<dbReference type="Gene3D" id="1.10.8.60">
    <property type="match status" value="1"/>
</dbReference>
<dbReference type="Proteomes" id="UP001515480">
    <property type="component" value="Unassembled WGS sequence"/>
</dbReference>
<dbReference type="SUPFAM" id="SSF52540">
    <property type="entry name" value="P-loop containing nucleoside triphosphate hydrolases"/>
    <property type="match status" value="1"/>
</dbReference>
<proteinExistence type="inferred from homology"/>
<dbReference type="Pfam" id="PF00004">
    <property type="entry name" value="AAA"/>
    <property type="match status" value="1"/>
</dbReference>
<evidence type="ECO:0000313" key="8">
    <source>
        <dbReference type="EMBL" id="KAL1526400.1"/>
    </source>
</evidence>
<evidence type="ECO:0000259" key="7">
    <source>
        <dbReference type="SMART" id="SM01086"/>
    </source>
</evidence>
<keyword evidence="3" id="KW-0067">ATP-binding</keyword>
<evidence type="ECO:0000256" key="3">
    <source>
        <dbReference type="ARBA" id="ARBA00022840"/>
    </source>
</evidence>